<sequence>MAKLSSIIGLFCLIGCIYQIYDMTQFYLQFKVRRDVAYDYAPYIEMPAIDITVPMAIAMNLTKLFAVYPEEMNSLCAQLNASDAGLNYTTEDFQEKCEVSMQKAPIVFSFRLVSFIKVKDIKEFSGDLNEQVNQISFAKFGNYTDLCNSTRYYNGVAIFIRLICLNGTKPLSVHTNHVTLNEGVVAQLTHTFGTHFGIRFSNQTDLPVFEQGKYHIITRESGSFPFSSISFVKTVMSSLEYPYETNCRYYNKAKSIAKCMTEYSLGQPTPYLFKTLTYEWDQHPDHLGFLRKIDQPEDDEITDRDDSEDEDGYSTDLEMQEYYAIINCTEQAAATECEKTHYLVEGENSDQTKSELGLINIEFSRKANLYLSVHPVLPWSEYVIFIGSILGIWFGISIHDRTLSMLTYIVTRFCKIKTQTKRATKQRKTELNENQRPIQRKLQLKSMKKLPTFDGRHNYVRNIRLSKNAK</sequence>
<evidence type="ECO:0000256" key="2">
    <source>
        <dbReference type="SAM" id="Phobius"/>
    </source>
</evidence>
<dbReference type="HOGENOM" id="CLU_055906_0_0_1"/>
<feature type="compositionally biased region" description="Acidic residues" evidence="1">
    <location>
        <begin position="296"/>
        <end position="312"/>
    </location>
</feature>
<accession>T1JUF6</accession>
<protein>
    <submittedName>
        <fullName evidence="3">Uncharacterized protein</fullName>
    </submittedName>
</protein>
<feature type="region of interest" description="Disordered" evidence="1">
    <location>
        <begin position="292"/>
        <end position="312"/>
    </location>
</feature>
<dbReference type="EnsemblMetazoa" id="tetur02g00760.1">
    <property type="protein sequence ID" value="tetur02g00760.1"/>
    <property type="gene ID" value="tetur02g00760"/>
</dbReference>
<reference evidence="3" key="2">
    <citation type="submission" date="2015-06" db="UniProtKB">
        <authorList>
            <consortium name="EnsemblMetazoa"/>
        </authorList>
    </citation>
    <scope>IDENTIFICATION</scope>
</reference>
<feature type="transmembrane region" description="Helical" evidence="2">
    <location>
        <begin position="376"/>
        <end position="396"/>
    </location>
</feature>
<reference evidence="4" key="1">
    <citation type="submission" date="2011-08" db="EMBL/GenBank/DDBJ databases">
        <authorList>
            <person name="Rombauts S."/>
        </authorList>
    </citation>
    <scope>NUCLEOTIDE SEQUENCE</scope>
    <source>
        <strain evidence="4">London</strain>
    </source>
</reference>
<dbReference type="AlphaFoldDB" id="T1JUF6"/>
<keyword evidence="2" id="KW-1133">Transmembrane helix</keyword>
<proteinExistence type="predicted"/>
<keyword evidence="2" id="KW-0472">Membrane</keyword>
<dbReference type="EMBL" id="CAEY01000777">
    <property type="status" value="NOT_ANNOTATED_CDS"/>
    <property type="molecule type" value="Genomic_DNA"/>
</dbReference>
<organism evidence="3 4">
    <name type="scientific">Tetranychus urticae</name>
    <name type="common">Two-spotted spider mite</name>
    <dbReference type="NCBI Taxonomy" id="32264"/>
    <lineage>
        <taxon>Eukaryota</taxon>
        <taxon>Metazoa</taxon>
        <taxon>Ecdysozoa</taxon>
        <taxon>Arthropoda</taxon>
        <taxon>Chelicerata</taxon>
        <taxon>Arachnida</taxon>
        <taxon>Acari</taxon>
        <taxon>Acariformes</taxon>
        <taxon>Trombidiformes</taxon>
        <taxon>Prostigmata</taxon>
        <taxon>Eleutherengona</taxon>
        <taxon>Raphignathae</taxon>
        <taxon>Tetranychoidea</taxon>
        <taxon>Tetranychidae</taxon>
        <taxon>Tetranychus</taxon>
    </lineage>
</organism>
<evidence type="ECO:0000313" key="4">
    <source>
        <dbReference type="Proteomes" id="UP000015104"/>
    </source>
</evidence>
<dbReference type="Proteomes" id="UP000015104">
    <property type="component" value="Unassembled WGS sequence"/>
</dbReference>
<name>T1JUF6_TETUR</name>
<keyword evidence="4" id="KW-1185">Reference proteome</keyword>
<evidence type="ECO:0000256" key="1">
    <source>
        <dbReference type="SAM" id="MobiDB-lite"/>
    </source>
</evidence>
<keyword evidence="2" id="KW-0812">Transmembrane</keyword>
<evidence type="ECO:0000313" key="3">
    <source>
        <dbReference type="EnsemblMetazoa" id="tetur02g00760.1"/>
    </source>
</evidence>